<dbReference type="PANTHER" id="PTHR11220">
    <property type="entry name" value="HEME-BINDING PROTEIN-RELATED"/>
    <property type="match status" value="1"/>
</dbReference>
<dbReference type="Pfam" id="PF10184">
    <property type="entry name" value="DUF2358"/>
    <property type="match status" value="1"/>
</dbReference>
<name>A0AAP0DA20_9ASTR</name>
<accession>A0AAP0DA20</accession>
<evidence type="ECO:0000256" key="1">
    <source>
        <dbReference type="ARBA" id="ARBA00009817"/>
    </source>
</evidence>
<evidence type="ECO:0000256" key="2">
    <source>
        <dbReference type="SAM" id="MobiDB-lite"/>
    </source>
</evidence>
<dbReference type="Gene3D" id="3.20.80.10">
    <property type="entry name" value="Regulatory factor, effector binding domain"/>
    <property type="match status" value="1"/>
</dbReference>
<sequence length="385" mass="44069">MTTSHLSGTIIRPISGNYSTHQTPKPPRNSISFIKQSRTRNLADNRINRSRIRLSLVGEAPPESSKVEVERLVDFLYEDLPHLFDDQGIDQTAYDEQVKFRDPITKHDSISGYLFNIAMLKLVFSPNFQLHWVRQTGPYEITSRWTMEMTFSLLPWKPLLVFTGTSVMGIKPENGKFCSHVDYWDSIKNNEYFSSEAVMDLIKQLRIYKTPDLETPKYQILKRTATYEVRKYSPFIIVETQSDKLAGSTGFNDVAGYIFGKNSREEKIAMTTPVFTQAFDPEMSKMSIQIVLPSEKDINSLPEPNKENVSLRSVQGGLAAVLKFSGKPTEDIVCEKEKMLRSSILSDGLKPKDGYLLARYNDPGRTKSFMMRNEVLIWLEEFSLD</sequence>
<dbReference type="SUPFAM" id="SSF54427">
    <property type="entry name" value="NTF2-like"/>
    <property type="match status" value="1"/>
</dbReference>
<comment type="caution">
    <text evidence="3">The sequence shown here is derived from an EMBL/GenBank/DDBJ whole genome shotgun (WGS) entry which is preliminary data.</text>
</comment>
<dbReference type="InterPro" id="IPR018790">
    <property type="entry name" value="DUF2358"/>
</dbReference>
<protein>
    <recommendedName>
        <fullName evidence="5">SOUL heme-binding protein</fullName>
    </recommendedName>
</protein>
<organism evidence="3 4">
    <name type="scientific">Deinandra increscens subsp. villosa</name>
    <dbReference type="NCBI Taxonomy" id="3103831"/>
    <lineage>
        <taxon>Eukaryota</taxon>
        <taxon>Viridiplantae</taxon>
        <taxon>Streptophyta</taxon>
        <taxon>Embryophyta</taxon>
        <taxon>Tracheophyta</taxon>
        <taxon>Spermatophyta</taxon>
        <taxon>Magnoliopsida</taxon>
        <taxon>eudicotyledons</taxon>
        <taxon>Gunneridae</taxon>
        <taxon>Pentapetalae</taxon>
        <taxon>asterids</taxon>
        <taxon>campanulids</taxon>
        <taxon>Asterales</taxon>
        <taxon>Asteraceae</taxon>
        <taxon>Asteroideae</taxon>
        <taxon>Heliantheae alliance</taxon>
        <taxon>Madieae</taxon>
        <taxon>Madiinae</taxon>
        <taxon>Deinandra</taxon>
    </lineage>
</organism>
<comment type="similarity">
    <text evidence="1">Belongs to the HEBP family.</text>
</comment>
<dbReference type="FunFam" id="3.20.80.10:FF:000008">
    <property type="entry name" value="SOUL heme-binding protein"/>
    <property type="match status" value="1"/>
</dbReference>
<dbReference type="Pfam" id="PF04832">
    <property type="entry name" value="SOUL"/>
    <property type="match status" value="1"/>
</dbReference>
<feature type="region of interest" description="Disordered" evidence="2">
    <location>
        <begin position="1"/>
        <end position="30"/>
    </location>
</feature>
<reference evidence="3 4" key="1">
    <citation type="submission" date="2024-04" db="EMBL/GenBank/DDBJ databases">
        <title>The reference genome of an endangered Asteraceae, Deinandra increscens subsp. villosa, native to the Central Coast of California.</title>
        <authorList>
            <person name="Guilliams M."/>
            <person name="Hasenstab-Lehman K."/>
            <person name="Meyer R."/>
            <person name="Mcevoy S."/>
        </authorList>
    </citation>
    <scope>NUCLEOTIDE SEQUENCE [LARGE SCALE GENOMIC DNA]</scope>
    <source>
        <tissue evidence="3">Leaf</tissue>
    </source>
</reference>
<evidence type="ECO:0008006" key="5">
    <source>
        <dbReference type="Google" id="ProtNLM"/>
    </source>
</evidence>
<dbReference type="PANTHER" id="PTHR11220:SF50">
    <property type="entry name" value="SOUL HEME-BINDING FAMILY PROTEIN"/>
    <property type="match status" value="1"/>
</dbReference>
<evidence type="ECO:0000313" key="3">
    <source>
        <dbReference type="EMBL" id="KAK9071336.1"/>
    </source>
</evidence>
<dbReference type="SUPFAM" id="SSF55136">
    <property type="entry name" value="Probable bacterial effector-binding domain"/>
    <property type="match status" value="1"/>
</dbReference>
<dbReference type="Proteomes" id="UP001408789">
    <property type="component" value="Unassembled WGS sequence"/>
</dbReference>
<gene>
    <name evidence="3" type="ORF">SSX86_009904</name>
</gene>
<dbReference type="InterPro" id="IPR032710">
    <property type="entry name" value="NTF2-like_dom_sf"/>
</dbReference>
<dbReference type="InterPro" id="IPR011256">
    <property type="entry name" value="Reg_factor_effector_dom_sf"/>
</dbReference>
<dbReference type="InterPro" id="IPR006917">
    <property type="entry name" value="SOUL_heme-bd"/>
</dbReference>
<dbReference type="EMBL" id="JBCNJP010000011">
    <property type="protein sequence ID" value="KAK9071336.1"/>
    <property type="molecule type" value="Genomic_DNA"/>
</dbReference>
<dbReference type="AlphaFoldDB" id="A0AAP0DA20"/>
<keyword evidence="4" id="KW-1185">Reference proteome</keyword>
<proteinExistence type="inferred from homology"/>
<evidence type="ECO:0000313" key="4">
    <source>
        <dbReference type="Proteomes" id="UP001408789"/>
    </source>
</evidence>
<feature type="compositionally biased region" description="Polar residues" evidence="2">
    <location>
        <begin position="16"/>
        <end position="30"/>
    </location>
</feature>